<dbReference type="Proteomes" id="UP000829685">
    <property type="component" value="Unassembled WGS sequence"/>
</dbReference>
<name>A0A9P9WIR2_9PEZI</name>
<dbReference type="InterPro" id="IPR027417">
    <property type="entry name" value="P-loop_NTPase"/>
</dbReference>
<dbReference type="GO" id="GO:0033588">
    <property type="term" value="C:elongator holoenzyme complex"/>
    <property type="evidence" value="ECO:0007669"/>
    <property type="project" value="InterPro"/>
</dbReference>
<dbReference type="PANTHER" id="PTHR16184">
    <property type="entry name" value="ELONGATOR COMPLEX PROTEIN 6"/>
    <property type="match status" value="1"/>
</dbReference>
<dbReference type="AlphaFoldDB" id="A0A9P9WIR2"/>
<dbReference type="EMBL" id="JAFIMR010000022">
    <property type="protein sequence ID" value="KAI1865211.1"/>
    <property type="molecule type" value="Genomic_DNA"/>
</dbReference>
<evidence type="ECO:0000313" key="4">
    <source>
        <dbReference type="Proteomes" id="UP000829685"/>
    </source>
</evidence>
<proteinExistence type="inferred from homology"/>
<evidence type="ECO:0000256" key="2">
    <source>
        <dbReference type="ARBA" id="ARBA00008837"/>
    </source>
</evidence>
<dbReference type="GO" id="GO:0002098">
    <property type="term" value="P:tRNA wobble uridine modification"/>
    <property type="evidence" value="ECO:0007669"/>
    <property type="project" value="InterPro"/>
</dbReference>
<dbReference type="Pfam" id="PF09807">
    <property type="entry name" value="ELP6"/>
    <property type="match status" value="1"/>
</dbReference>
<dbReference type="InterPro" id="IPR018627">
    <property type="entry name" value="ELP6"/>
</dbReference>
<comment type="pathway">
    <text evidence="1">tRNA modification; 5-methoxycarbonylmethyl-2-thiouridine-tRNA biosynthesis.</text>
</comment>
<dbReference type="PANTHER" id="PTHR16184:SF6">
    <property type="entry name" value="ELONGATOR COMPLEX PROTEIN 6"/>
    <property type="match status" value="1"/>
</dbReference>
<dbReference type="CDD" id="cd19495">
    <property type="entry name" value="Elp6"/>
    <property type="match status" value="1"/>
</dbReference>
<comment type="caution">
    <text evidence="3">The sequence shown here is derived from an EMBL/GenBank/DDBJ whole genome shotgun (WGS) entry which is preliminary data.</text>
</comment>
<gene>
    <name evidence="3" type="ORF">JX265_008258</name>
</gene>
<dbReference type="Gene3D" id="3.40.50.300">
    <property type="entry name" value="P-loop containing nucleotide triphosphate hydrolases"/>
    <property type="match status" value="1"/>
</dbReference>
<protein>
    <recommendedName>
        <fullName evidence="5">Elongator complex protein 6</fullName>
    </recommendedName>
</protein>
<organism evidence="3 4">
    <name type="scientific">Neoarthrinium moseri</name>
    <dbReference type="NCBI Taxonomy" id="1658444"/>
    <lineage>
        <taxon>Eukaryota</taxon>
        <taxon>Fungi</taxon>
        <taxon>Dikarya</taxon>
        <taxon>Ascomycota</taxon>
        <taxon>Pezizomycotina</taxon>
        <taxon>Sordariomycetes</taxon>
        <taxon>Xylariomycetidae</taxon>
        <taxon>Amphisphaeriales</taxon>
        <taxon>Apiosporaceae</taxon>
        <taxon>Neoarthrinium</taxon>
    </lineage>
</organism>
<keyword evidence="4" id="KW-1185">Reference proteome</keyword>
<accession>A0A9P9WIR2</accession>
<reference evidence="3" key="1">
    <citation type="submission" date="2021-03" db="EMBL/GenBank/DDBJ databases">
        <title>Revisited historic fungal species revealed as producer of novel bioactive compounds through whole genome sequencing and comparative genomics.</title>
        <authorList>
            <person name="Vignolle G.A."/>
            <person name="Hochenegger N."/>
            <person name="Mach R.L."/>
            <person name="Mach-Aigner A.R."/>
            <person name="Javad Rahimi M."/>
            <person name="Salim K.A."/>
            <person name="Chan C.M."/>
            <person name="Lim L.B.L."/>
            <person name="Cai F."/>
            <person name="Druzhinina I.S."/>
            <person name="U'Ren J.M."/>
            <person name="Derntl C."/>
        </authorList>
    </citation>
    <scope>NUCLEOTIDE SEQUENCE</scope>
    <source>
        <strain evidence="3">TUCIM 5799</strain>
    </source>
</reference>
<comment type="similarity">
    <text evidence="2">Belongs to the ELP6 family.</text>
</comment>
<evidence type="ECO:0000256" key="1">
    <source>
        <dbReference type="ARBA" id="ARBA00005043"/>
    </source>
</evidence>
<evidence type="ECO:0008006" key="5">
    <source>
        <dbReference type="Google" id="ProtNLM"/>
    </source>
</evidence>
<evidence type="ECO:0000313" key="3">
    <source>
        <dbReference type="EMBL" id="KAI1865211.1"/>
    </source>
</evidence>
<sequence length="280" mass="30154">MAMRIPPLLEPYLRLPPESSLIVLTHVLGASTNWLVQRYLCSLLGNPGRGVANENDQHATADKECSVVLVSFMRDYGFWKEGAGRLGLDLDALSQKRRFSFVDGLSQLFTGASGDGSRAKSRDASGQRVLQSSTLQDLRSVVSQALAERTTRDVVLILDNPDLLLSAAGSEMTAQAVRETLLDLRETVSSTIVTLAVDEPLVSAQTTSLEKEQASLVLSLAHEAELLLSLRLLDTGTARDVSGVLRVTHGGASTGLASEERELLYFVGGDGGTRVFERGQ</sequence>